<comment type="caution">
    <text evidence="1">The sequence shown here is derived from an EMBL/GenBank/DDBJ whole genome shotgun (WGS) entry which is preliminary data.</text>
</comment>
<organism evidence="1 2">
    <name type="scientific">Shewanella surugensis</name>
    <dbReference type="NCBI Taxonomy" id="212020"/>
    <lineage>
        <taxon>Bacteria</taxon>
        <taxon>Pseudomonadati</taxon>
        <taxon>Pseudomonadota</taxon>
        <taxon>Gammaproteobacteria</taxon>
        <taxon>Alteromonadales</taxon>
        <taxon>Shewanellaceae</taxon>
        <taxon>Shewanella</taxon>
    </lineage>
</organism>
<keyword evidence="2" id="KW-1185">Reference proteome</keyword>
<dbReference type="NCBIfam" id="NF035938">
    <property type="entry name" value="EboA_domain"/>
    <property type="match status" value="1"/>
</dbReference>
<protein>
    <submittedName>
        <fullName evidence="1">EboA domain-containing protein</fullName>
    </submittedName>
</protein>
<dbReference type="Proteomes" id="UP001203423">
    <property type="component" value="Unassembled WGS sequence"/>
</dbReference>
<reference evidence="1 2" key="1">
    <citation type="submission" date="2022-01" db="EMBL/GenBank/DDBJ databases">
        <title>Whole genome-based taxonomy of the Shewanellaceae.</title>
        <authorList>
            <person name="Martin-Rodriguez A.J."/>
        </authorList>
    </citation>
    <scope>NUCLEOTIDE SEQUENCE [LARGE SCALE GENOMIC DNA]</scope>
    <source>
        <strain evidence="1 2">DSM 17177</strain>
    </source>
</reference>
<gene>
    <name evidence="1" type="ORF">L2764_21035</name>
</gene>
<dbReference type="RefSeq" id="WP_248942308.1">
    <property type="nucleotide sequence ID" value="NZ_JAKIKS010000114.1"/>
</dbReference>
<dbReference type="InterPro" id="IPR047715">
    <property type="entry name" value="EboA_dom"/>
</dbReference>
<name>A0ABT0LGR7_9GAMM</name>
<dbReference type="EMBL" id="JAKIKS010000114">
    <property type="protein sequence ID" value="MCL1126898.1"/>
    <property type="molecule type" value="Genomic_DNA"/>
</dbReference>
<proteinExistence type="predicted"/>
<sequence>MRLNEALISRQVAWLLKWLEEPILKWFESALHQLSLGGERQVSIDKLAIEWANLSAQAGRQCADIEASVVFVSLFDRSLSITELIRQQLLCHTLLLLDVSLRYRLFKLCLRYADDSEKQALVKGLDFLDMEGVCQPVIVDLCRTNNTELFASIALFNAWPAKHFSDVEFEQMLLKALFSHFNITSILGLKQRHTQRLSQLTFDYLSERALAARDWPMSIYSAIERRHLTREQIERLVCLPPQVQASLSLH</sequence>
<evidence type="ECO:0000313" key="2">
    <source>
        <dbReference type="Proteomes" id="UP001203423"/>
    </source>
</evidence>
<evidence type="ECO:0000313" key="1">
    <source>
        <dbReference type="EMBL" id="MCL1126898.1"/>
    </source>
</evidence>
<accession>A0ABT0LGR7</accession>